<dbReference type="AlphaFoldDB" id="A0A811KKC9"/>
<organism evidence="1 2">
    <name type="scientific">Bursaphelenchus okinawaensis</name>
    <dbReference type="NCBI Taxonomy" id="465554"/>
    <lineage>
        <taxon>Eukaryota</taxon>
        <taxon>Metazoa</taxon>
        <taxon>Ecdysozoa</taxon>
        <taxon>Nematoda</taxon>
        <taxon>Chromadorea</taxon>
        <taxon>Rhabditida</taxon>
        <taxon>Tylenchina</taxon>
        <taxon>Tylenchomorpha</taxon>
        <taxon>Aphelenchoidea</taxon>
        <taxon>Aphelenchoididae</taxon>
        <taxon>Bursaphelenchus</taxon>
    </lineage>
</organism>
<dbReference type="EMBL" id="CAJFCW020000003">
    <property type="protein sequence ID" value="CAG9106419.1"/>
    <property type="molecule type" value="Genomic_DNA"/>
</dbReference>
<dbReference type="EMBL" id="CAJFDH010000003">
    <property type="protein sequence ID" value="CAD5216683.1"/>
    <property type="molecule type" value="Genomic_DNA"/>
</dbReference>
<name>A0A811KKC9_9BILA</name>
<dbReference type="Proteomes" id="UP000614601">
    <property type="component" value="Unassembled WGS sequence"/>
</dbReference>
<keyword evidence="2" id="KW-1185">Reference proteome</keyword>
<accession>A0A811KKC9</accession>
<evidence type="ECO:0000313" key="1">
    <source>
        <dbReference type="EMBL" id="CAD5216683.1"/>
    </source>
</evidence>
<dbReference type="InterPro" id="IPR036865">
    <property type="entry name" value="CRAL-TRIO_dom_sf"/>
</dbReference>
<protein>
    <submittedName>
        <fullName evidence="1">Uncharacterized protein</fullName>
    </submittedName>
</protein>
<comment type="caution">
    <text evidence="1">The sequence shown here is derived from an EMBL/GenBank/DDBJ whole genome shotgun (WGS) entry which is preliminary data.</text>
</comment>
<sequence>MSADLVEQRAQFREKVGDVIPEELNTDFNVDRWILNYDKNVPQSVEKFKEYLGNRKALGFHDEKSLDNFYERPDVKEYHSLFSLSKLDSTWVNEHDNGIVFSETGIPEPSKAVKAMRVGDYLRVFFGYCEYFQKMVLEHERKPARSLMEFVFLI</sequence>
<dbReference type="OrthoDB" id="1434354at2759"/>
<proteinExistence type="predicted"/>
<dbReference type="Proteomes" id="UP000783686">
    <property type="component" value="Unassembled WGS sequence"/>
</dbReference>
<dbReference type="Gene3D" id="3.40.525.10">
    <property type="entry name" value="CRAL-TRIO lipid binding domain"/>
    <property type="match status" value="1"/>
</dbReference>
<evidence type="ECO:0000313" key="2">
    <source>
        <dbReference type="Proteomes" id="UP000614601"/>
    </source>
</evidence>
<gene>
    <name evidence="1" type="ORF">BOKJ2_LOCUS6710</name>
</gene>
<reference evidence="1" key="1">
    <citation type="submission" date="2020-09" db="EMBL/GenBank/DDBJ databases">
        <authorList>
            <person name="Kikuchi T."/>
        </authorList>
    </citation>
    <scope>NUCLEOTIDE SEQUENCE</scope>
    <source>
        <strain evidence="1">SH1</strain>
    </source>
</reference>